<keyword evidence="5 8" id="KW-0812">Transmembrane</keyword>
<dbReference type="EC" id="2.4.-.-" evidence="10"/>
<feature type="transmembrane region" description="Helical" evidence="8">
    <location>
        <begin position="22"/>
        <end position="43"/>
    </location>
</feature>
<feature type="transmembrane region" description="Helical" evidence="8">
    <location>
        <begin position="397"/>
        <end position="417"/>
    </location>
</feature>
<name>A0ABV6IQU6_9PROT</name>
<evidence type="ECO:0000256" key="4">
    <source>
        <dbReference type="ARBA" id="ARBA00022679"/>
    </source>
</evidence>
<evidence type="ECO:0000259" key="9">
    <source>
        <dbReference type="Pfam" id="PF13231"/>
    </source>
</evidence>
<organism evidence="10 11">
    <name type="scientific">Muricoccus vinaceus</name>
    <dbReference type="NCBI Taxonomy" id="424704"/>
    <lineage>
        <taxon>Bacteria</taxon>
        <taxon>Pseudomonadati</taxon>
        <taxon>Pseudomonadota</taxon>
        <taxon>Alphaproteobacteria</taxon>
        <taxon>Acetobacterales</taxon>
        <taxon>Roseomonadaceae</taxon>
        <taxon>Muricoccus</taxon>
    </lineage>
</organism>
<dbReference type="PANTHER" id="PTHR33908">
    <property type="entry name" value="MANNOSYLTRANSFERASE YKCB-RELATED"/>
    <property type="match status" value="1"/>
</dbReference>
<dbReference type="RefSeq" id="WP_377050134.1">
    <property type="nucleotide sequence ID" value="NZ_JBHLVZ010000020.1"/>
</dbReference>
<feature type="transmembrane region" description="Helical" evidence="8">
    <location>
        <begin position="74"/>
        <end position="93"/>
    </location>
</feature>
<dbReference type="EMBL" id="JBHLVZ010000020">
    <property type="protein sequence ID" value="MFC0385985.1"/>
    <property type="molecule type" value="Genomic_DNA"/>
</dbReference>
<keyword evidence="3 10" id="KW-0328">Glycosyltransferase</keyword>
<feature type="transmembrane region" description="Helical" evidence="8">
    <location>
        <begin position="220"/>
        <end position="237"/>
    </location>
</feature>
<keyword evidence="6 8" id="KW-1133">Transmembrane helix</keyword>
<evidence type="ECO:0000256" key="8">
    <source>
        <dbReference type="SAM" id="Phobius"/>
    </source>
</evidence>
<evidence type="ECO:0000313" key="11">
    <source>
        <dbReference type="Proteomes" id="UP001589789"/>
    </source>
</evidence>
<dbReference type="InterPro" id="IPR050297">
    <property type="entry name" value="LipidA_mod_glycosyltrf_83"/>
</dbReference>
<feature type="transmembrane region" description="Helical" evidence="8">
    <location>
        <begin position="343"/>
        <end position="363"/>
    </location>
</feature>
<feature type="transmembrane region" description="Helical" evidence="8">
    <location>
        <begin position="180"/>
        <end position="208"/>
    </location>
</feature>
<protein>
    <submittedName>
        <fullName evidence="10">Glycosyltransferase family 39 protein</fullName>
        <ecNumber evidence="10">2.4.-.-</ecNumber>
    </submittedName>
</protein>
<feature type="transmembrane region" description="Helical" evidence="8">
    <location>
        <begin position="370"/>
        <end position="391"/>
    </location>
</feature>
<evidence type="ECO:0000256" key="2">
    <source>
        <dbReference type="ARBA" id="ARBA00022475"/>
    </source>
</evidence>
<feature type="domain" description="Glycosyltransferase RgtA/B/C/D-like" evidence="9">
    <location>
        <begin position="82"/>
        <end position="236"/>
    </location>
</feature>
<dbReference type="GO" id="GO:0016757">
    <property type="term" value="F:glycosyltransferase activity"/>
    <property type="evidence" value="ECO:0007669"/>
    <property type="project" value="UniProtKB-KW"/>
</dbReference>
<evidence type="ECO:0000256" key="5">
    <source>
        <dbReference type="ARBA" id="ARBA00022692"/>
    </source>
</evidence>
<keyword evidence="7 8" id="KW-0472">Membrane</keyword>
<evidence type="ECO:0000256" key="3">
    <source>
        <dbReference type="ARBA" id="ARBA00022676"/>
    </source>
</evidence>
<evidence type="ECO:0000313" key="10">
    <source>
        <dbReference type="EMBL" id="MFC0385985.1"/>
    </source>
</evidence>
<evidence type="ECO:0000256" key="1">
    <source>
        <dbReference type="ARBA" id="ARBA00004651"/>
    </source>
</evidence>
<reference evidence="10 11" key="1">
    <citation type="submission" date="2024-09" db="EMBL/GenBank/DDBJ databases">
        <authorList>
            <person name="Sun Q."/>
            <person name="Mori K."/>
        </authorList>
    </citation>
    <scope>NUCLEOTIDE SEQUENCE [LARGE SCALE GENOMIC DNA]</scope>
    <source>
        <strain evidence="10 11">CCM 7468</strain>
    </source>
</reference>
<keyword evidence="4 10" id="KW-0808">Transferase</keyword>
<evidence type="ECO:0000256" key="6">
    <source>
        <dbReference type="ARBA" id="ARBA00022989"/>
    </source>
</evidence>
<dbReference type="PANTHER" id="PTHR33908:SF11">
    <property type="entry name" value="MEMBRANE PROTEIN"/>
    <property type="match status" value="1"/>
</dbReference>
<comment type="subcellular location">
    <subcellularLocation>
        <location evidence="1">Cell membrane</location>
        <topology evidence="1">Multi-pass membrane protein</topology>
    </subcellularLocation>
</comment>
<feature type="transmembrane region" description="Helical" evidence="8">
    <location>
        <begin position="99"/>
        <end position="119"/>
    </location>
</feature>
<dbReference type="Proteomes" id="UP001589789">
    <property type="component" value="Unassembled WGS sequence"/>
</dbReference>
<dbReference type="InterPro" id="IPR038731">
    <property type="entry name" value="RgtA/B/C-like"/>
</dbReference>
<accession>A0ABV6IQU6</accession>
<keyword evidence="2" id="KW-1003">Cell membrane</keyword>
<feature type="transmembrane region" description="Helical" evidence="8">
    <location>
        <begin position="126"/>
        <end position="148"/>
    </location>
</feature>
<gene>
    <name evidence="10" type="ORF">ACFFIC_10565</name>
</gene>
<proteinExistence type="predicted"/>
<comment type="caution">
    <text evidence="10">The sequence shown here is derived from an EMBL/GenBank/DDBJ whole genome shotgun (WGS) entry which is preliminary data.</text>
</comment>
<evidence type="ECO:0000256" key="7">
    <source>
        <dbReference type="ARBA" id="ARBA00023136"/>
    </source>
</evidence>
<keyword evidence="11" id="KW-1185">Reference proteome</keyword>
<sequence>MLTSRMEVPLAAPCGVSTVRRWALPAAILMLGALLRTACVIGMPSPLVSDYLDYWTLATNLHAGHGLANAEGKLTAFMSLGYPIFLAAVFSVVGPSVAAVKAANVLLGVVSIFLLFSLARRLFGSLFVAAVAALLLAVYAEAIVYAAYVAKENLLMPLMIGLLWITADRSVSRSTWINPVAFGMVGGAIAMVGNAALALMPAAVFLIWLRQRSPGRTLRYLLIAAAAGALTVAPLLVRNYTVFDAWVLNNNGGFNLYVGNNPEATPYFISITETPIAPRWEELRKELGEHGVNVLLRRLAVAHMIEDPGQTAVLMLRKALAFWDPPMHAGAGDEGTMARLVRIAWLVQFLATGGLCLASLTLLKRYPRSLGTVVLAIAGYTAVHMIFYVIYRYRLPIMPFLFLGAGVALSTAVPRWLTVQPAIRDGG</sequence>
<dbReference type="Pfam" id="PF13231">
    <property type="entry name" value="PMT_2"/>
    <property type="match status" value="1"/>
</dbReference>